<protein>
    <submittedName>
        <fullName evidence="2">Uncharacterized protein</fullName>
    </submittedName>
</protein>
<sequence>MAGHEGGHWTTELGDWIRFLRWRKRNFDRRVEDAPESSEPPLPDAHDVDAYALHLEFREHLLEIVTNPKKHAFVRDSRKRLDTLEPQLAEMRAERGLPADDNPPPPALIALWEDEAAKKAAELAALPPIDQPAFGKRPRGVPPDPPRPWKRKRERAENHSDEVAAGAPTAMGQPPSAKRRSTRAAQPAEQPTEQPAEPPTKQLPKKRVSAKAATVVAEQPAESPTRRRSSKRGAATVADPPTARPVKRRAAPAVTEVPLRRSSRIAALPRKNYKG</sequence>
<comment type="caution">
    <text evidence="2">The sequence shown here is derived from an EMBL/GenBank/DDBJ whole genome shotgun (WGS) entry which is preliminary data.</text>
</comment>
<feature type="compositionally biased region" description="Low complexity" evidence="1">
    <location>
        <begin position="184"/>
        <end position="195"/>
    </location>
</feature>
<feature type="region of interest" description="Disordered" evidence="1">
    <location>
        <begin position="127"/>
        <end position="275"/>
    </location>
</feature>
<dbReference type="GeneID" id="87815873"/>
<keyword evidence="3" id="KW-1185">Reference proteome</keyword>
<evidence type="ECO:0000256" key="1">
    <source>
        <dbReference type="SAM" id="MobiDB-lite"/>
    </source>
</evidence>
<evidence type="ECO:0000313" key="3">
    <source>
        <dbReference type="Proteomes" id="UP001302676"/>
    </source>
</evidence>
<name>A0AAN6V9M7_9PEZI</name>
<accession>A0AAN6V9M7</accession>
<organism evidence="2 3">
    <name type="scientific">Dichotomopilus funicola</name>
    <dbReference type="NCBI Taxonomy" id="1934379"/>
    <lineage>
        <taxon>Eukaryota</taxon>
        <taxon>Fungi</taxon>
        <taxon>Dikarya</taxon>
        <taxon>Ascomycota</taxon>
        <taxon>Pezizomycotina</taxon>
        <taxon>Sordariomycetes</taxon>
        <taxon>Sordariomycetidae</taxon>
        <taxon>Sordariales</taxon>
        <taxon>Chaetomiaceae</taxon>
        <taxon>Dichotomopilus</taxon>
    </lineage>
</organism>
<gene>
    <name evidence="2" type="ORF">C8A04DRAFT_24685</name>
</gene>
<evidence type="ECO:0000313" key="2">
    <source>
        <dbReference type="EMBL" id="KAK4147433.1"/>
    </source>
</evidence>
<proteinExistence type="predicted"/>
<dbReference type="RefSeq" id="XP_062640804.1">
    <property type="nucleotide sequence ID" value="XM_062779260.1"/>
</dbReference>
<reference evidence="2" key="2">
    <citation type="submission" date="2023-05" db="EMBL/GenBank/DDBJ databases">
        <authorList>
            <consortium name="Lawrence Berkeley National Laboratory"/>
            <person name="Steindorff A."/>
            <person name="Hensen N."/>
            <person name="Bonometti L."/>
            <person name="Westerberg I."/>
            <person name="Brannstrom I.O."/>
            <person name="Guillou S."/>
            <person name="Cros-Aarteil S."/>
            <person name="Calhoun S."/>
            <person name="Haridas S."/>
            <person name="Kuo A."/>
            <person name="Mondo S."/>
            <person name="Pangilinan J."/>
            <person name="Riley R."/>
            <person name="Labutti K."/>
            <person name="Andreopoulos B."/>
            <person name="Lipzen A."/>
            <person name="Chen C."/>
            <person name="Yanf M."/>
            <person name="Daum C."/>
            <person name="Ng V."/>
            <person name="Clum A."/>
            <person name="Ohm R."/>
            <person name="Martin F."/>
            <person name="Silar P."/>
            <person name="Natvig D."/>
            <person name="Lalanne C."/>
            <person name="Gautier V."/>
            <person name="Ament-Velasquez S.L."/>
            <person name="Kruys A."/>
            <person name="Hutchinson M.I."/>
            <person name="Powell A.J."/>
            <person name="Barry K."/>
            <person name="Miller A.N."/>
            <person name="Grigoriev I.V."/>
            <person name="Debuchy R."/>
            <person name="Gladieux P."/>
            <person name="Thoren M.H."/>
            <person name="Johannesson H."/>
        </authorList>
    </citation>
    <scope>NUCLEOTIDE SEQUENCE</scope>
    <source>
        <strain evidence="2">CBS 141.50</strain>
    </source>
</reference>
<dbReference type="Proteomes" id="UP001302676">
    <property type="component" value="Unassembled WGS sequence"/>
</dbReference>
<reference evidence="2" key="1">
    <citation type="journal article" date="2023" name="Mol. Phylogenet. Evol.">
        <title>Genome-scale phylogeny and comparative genomics of the fungal order Sordariales.</title>
        <authorList>
            <person name="Hensen N."/>
            <person name="Bonometti L."/>
            <person name="Westerberg I."/>
            <person name="Brannstrom I.O."/>
            <person name="Guillou S."/>
            <person name="Cros-Aarteil S."/>
            <person name="Calhoun S."/>
            <person name="Haridas S."/>
            <person name="Kuo A."/>
            <person name="Mondo S."/>
            <person name="Pangilinan J."/>
            <person name="Riley R."/>
            <person name="LaButti K."/>
            <person name="Andreopoulos B."/>
            <person name="Lipzen A."/>
            <person name="Chen C."/>
            <person name="Yan M."/>
            <person name="Daum C."/>
            <person name="Ng V."/>
            <person name="Clum A."/>
            <person name="Steindorff A."/>
            <person name="Ohm R.A."/>
            <person name="Martin F."/>
            <person name="Silar P."/>
            <person name="Natvig D.O."/>
            <person name="Lalanne C."/>
            <person name="Gautier V."/>
            <person name="Ament-Velasquez S.L."/>
            <person name="Kruys A."/>
            <person name="Hutchinson M.I."/>
            <person name="Powell A.J."/>
            <person name="Barry K."/>
            <person name="Miller A.N."/>
            <person name="Grigoriev I.V."/>
            <person name="Debuchy R."/>
            <person name="Gladieux P."/>
            <person name="Hiltunen Thoren M."/>
            <person name="Johannesson H."/>
        </authorList>
    </citation>
    <scope>NUCLEOTIDE SEQUENCE</scope>
    <source>
        <strain evidence="2">CBS 141.50</strain>
    </source>
</reference>
<dbReference type="AlphaFoldDB" id="A0AAN6V9M7"/>
<dbReference type="EMBL" id="MU853556">
    <property type="protein sequence ID" value="KAK4147433.1"/>
    <property type="molecule type" value="Genomic_DNA"/>
</dbReference>